<evidence type="ECO:0000256" key="9">
    <source>
        <dbReference type="ARBA" id="ARBA00023027"/>
    </source>
</evidence>
<dbReference type="Pfam" id="PF01467">
    <property type="entry name" value="CTP_transf_like"/>
    <property type="match status" value="1"/>
</dbReference>
<accession>A0A1I3BI80</accession>
<dbReference type="SUPFAM" id="SSF52374">
    <property type="entry name" value="Nucleotidylyl transferase"/>
    <property type="match status" value="1"/>
</dbReference>
<keyword evidence="4 11" id="KW-0662">Pyridine nucleotide biosynthesis</keyword>
<comment type="similarity">
    <text evidence="3 11">Belongs to the NadD family.</text>
</comment>
<evidence type="ECO:0000259" key="12">
    <source>
        <dbReference type="Pfam" id="PF01467"/>
    </source>
</evidence>
<dbReference type="GO" id="GO:0004515">
    <property type="term" value="F:nicotinate-nucleotide adenylyltransferase activity"/>
    <property type="evidence" value="ECO:0007669"/>
    <property type="project" value="UniProtKB-UniRule"/>
</dbReference>
<evidence type="ECO:0000256" key="11">
    <source>
        <dbReference type="HAMAP-Rule" id="MF_00244"/>
    </source>
</evidence>
<dbReference type="EMBL" id="FOQD01000001">
    <property type="protein sequence ID" value="SFH61973.1"/>
    <property type="molecule type" value="Genomic_DNA"/>
</dbReference>
<dbReference type="NCBIfam" id="TIGR00125">
    <property type="entry name" value="cyt_tran_rel"/>
    <property type="match status" value="1"/>
</dbReference>
<dbReference type="CDD" id="cd02165">
    <property type="entry name" value="NMNAT"/>
    <property type="match status" value="1"/>
</dbReference>
<keyword evidence="14" id="KW-1185">Reference proteome</keyword>
<evidence type="ECO:0000313" key="14">
    <source>
        <dbReference type="Proteomes" id="UP000199518"/>
    </source>
</evidence>
<evidence type="ECO:0000256" key="2">
    <source>
        <dbReference type="ARBA" id="ARBA00005019"/>
    </source>
</evidence>
<organism evidence="13 14">
    <name type="scientific">Planctomicrobium piriforme</name>
    <dbReference type="NCBI Taxonomy" id="1576369"/>
    <lineage>
        <taxon>Bacteria</taxon>
        <taxon>Pseudomonadati</taxon>
        <taxon>Planctomycetota</taxon>
        <taxon>Planctomycetia</taxon>
        <taxon>Planctomycetales</taxon>
        <taxon>Planctomycetaceae</taxon>
        <taxon>Planctomicrobium</taxon>
    </lineage>
</organism>
<dbReference type="InterPro" id="IPR004821">
    <property type="entry name" value="Cyt_trans-like"/>
</dbReference>
<keyword evidence="7 11" id="KW-0547">Nucleotide-binding</keyword>
<evidence type="ECO:0000256" key="5">
    <source>
        <dbReference type="ARBA" id="ARBA00022679"/>
    </source>
</evidence>
<evidence type="ECO:0000256" key="7">
    <source>
        <dbReference type="ARBA" id="ARBA00022741"/>
    </source>
</evidence>
<comment type="catalytic activity">
    <reaction evidence="10 11">
        <text>nicotinate beta-D-ribonucleotide + ATP + H(+) = deamido-NAD(+) + diphosphate</text>
        <dbReference type="Rhea" id="RHEA:22860"/>
        <dbReference type="ChEBI" id="CHEBI:15378"/>
        <dbReference type="ChEBI" id="CHEBI:30616"/>
        <dbReference type="ChEBI" id="CHEBI:33019"/>
        <dbReference type="ChEBI" id="CHEBI:57502"/>
        <dbReference type="ChEBI" id="CHEBI:58437"/>
        <dbReference type="EC" id="2.7.7.18"/>
    </reaction>
</comment>
<keyword evidence="8 11" id="KW-0067">ATP-binding</keyword>
<dbReference type="Proteomes" id="UP000199518">
    <property type="component" value="Unassembled WGS sequence"/>
</dbReference>
<feature type="domain" description="Cytidyltransferase-like" evidence="12">
    <location>
        <begin position="5"/>
        <end position="172"/>
    </location>
</feature>
<dbReference type="UniPathway" id="UPA00253">
    <property type="reaction ID" value="UER00332"/>
</dbReference>
<gene>
    <name evidence="11" type="primary">nadD</name>
    <name evidence="13" type="ORF">SAMN05421753_101469</name>
</gene>
<protein>
    <recommendedName>
        <fullName evidence="11">Probable nicotinate-nucleotide adenylyltransferase</fullName>
        <ecNumber evidence="11">2.7.7.18</ecNumber>
    </recommendedName>
    <alternativeName>
        <fullName evidence="11">Deamido-NAD(+) diphosphorylase</fullName>
    </alternativeName>
    <alternativeName>
        <fullName evidence="11">Deamido-NAD(+) pyrophosphorylase</fullName>
    </alternativeName>
    <alternativeName>
        <fullName evidence="11">Nicotinate mononucleotide adenylyltransferase</fullName>
        <shortName evidence="11">NaMN adenylyltransferase</shortName>
    </alternativeName>
</protein>
<evidence type="ECO:0000256" key="1">
    <source>
        <dbReference type="ARBA" id="ARBA00002324"/>
    </source>
</evidence>
<dbReference type="GO" id="GO:0009435">
    <property type="term" value="P:NAD+ biosynthetic process"/>
    <property type="evidence" value="ECO:0007669"/>
    <property type="project" value="UniProtKB-UniRule"/>
</dbReference>
<comment type="function">
    <text evidence="1 11">Catalyzes the reversible adenylation of nicotinate mononucleotide (NaMN) to nicotinic acid adenine dinucleotide (NaAD).</text>
</comment>
<proteinExistence type="inferred from homology"/>
<reference evidence="14" key="1">
    <citation type="submission" date="2016-10" db="EMBL/GenBank/DDBJ databases">
        <authorList>
            <person name="Varghese N."/>
            <person name="Submissions S."/>
        </authorList>
    </citation>
    <scope>NUCLEOTIDE SEQUENCE [LARGE SCALE GENOMIC DNA]</scope>
    <source>
        <strain evidence="14">DSM 26348</strain>
    </source>
</reference>
<dbReference type="PANTHER" id="PTHR39321:SF3">
    <property type="entry name" value="PHOSPHOPANTETHEINE ADENYLYLTRANSFERASE"/>
    <property type="match status" value="1"/>
</dbReference>
<comment type="pathway">
    <text evidence="2 11">Cofactor biosynthesis; NAD(+) biosynthesis; deamido-NAD(+) from nicotinate D-ribonucleotide: step 1/1.</text>
</comment>
<dbReference type="Gene3D" id="3.40.50.620">
    <property type="entry name" value="HUPs"/>
    <property type="match status" value="1"/>
</dbReference>
<evidence type="ECO:0000256" key="3">
    <source>
        <dbReference type="ARBA" id="ARBA00009014"/>
    </source>
</evidence>
<dbReference type="STRING" id="1576369.SAMN05421753_101469"/>
<dbReference type="EC" id="2.7.7.18" evidence="11"/>
<dbReference type="AlphaFoldDB" id="A0A1I3BI80"/>
<dbReference type="InterPro" id="IPR005248">
    <property type="entry name" value="NadD/NMNAT"/>
</dbReference>
<keyword evidence="9 11" id="KW-0520">NAD</keyword>
<evidence type="ECO:0000256" key="10">
    <source>
        <dbReference type="ARBA" id="ARBA00048721"/>
    </source>
</evidence>
<dbReference type="HAMAP" id="MF_00244">
    <property type="entry name" value="NaMN_adenylyltr"/>
    <property type="match status" value="1"/>
</dbReference>
<evidence type="ECO:0000256" key="8">
    <source>
        <dbReference type="ARBA" id="ARBA00022840"/>
    </source>
</evidence>
<dbReference type="OrthoDB" id="5295945at2"/>
<name>A0A1I3BI80_9PLAN</name>
<evidence type="ECO:0000256" key="4">
    <source>
        <dbReference type="ARBA" id="ARBA00022642"/>
    </source>
</evidence>
<evidence type="ECO:0000256" key="6">
    <source>
        <dbReference type="ARBA" id="ARBA00022695"/>
    </source>
</evidence>
<dbReference type="RefSeq" id="WP_092047551.1">
    <property type="nucleotide sequence ID" value="NZ_FOQD01000001.1"/>
</dbReference>
<keyword evidence="5 11" id="KW-0808">Transferase</keyword>
<keyword evidence="6 11" id="KW-0548">Nucleotidyltransferase</keyword>
<sequence>MNIGIFGGTFDPVHLAHLLLAEAAREAAALDEIWFMPAYAPPQKPGKVISPPRDRLEMVKLAIAGHVHFRVSKLEIDRQGTSYTVDTLRHIAEQRPDDRLFLLIGGDSLADLLTWRDPAGILDLATIIAVNRGRTPLDVEPVLAALGEQYRERIQLCEMPAVDISATNLRQRTAEGKSIRYQTPRSVELYIDQKRLYRDEQPKPATTQAVP</sequence>
<dbReference type="NCBIfam" id="TIGR00482">
    <property type="entry name" value="nicotinate (nicotinamide) nucleotide adenylyltransferase"/>
    <property type="match status" value="1"/>
</dbReference>
<evidence type="ECO:0000313" key="13">
    <source>
        <dbReference type="EMBL" id="SFH61973.1"/>
    </source>
</evidence>
<dbReference type="GO" id="GO:0005524">
    <property type="term" value="F:ATP binding"/>
    <property type="evidence" value="ECO:0007669"/>
    <property type="project" value="UniProtKB-KW"/>
</dbReference>
<dbReference type="InterPro" id="IPR014729">
    <property type="entry name" value="Rossmann-like_a/b/a_fold"/>
</dbReference>
<dbReference type="PANTHER" id="PTHR39321">
    <property type="entry name" value="NICOTINATE-NUCLEOTIDE ADENYLYLTRANSFERASE-RELATED"/>
    <property type="match status" value="1"/>
</dbReference>
<dbReference type="NCBIfam" id="NF000840">
    <property type="entry name" value="PRK00071.1-3"/>
    <property type="match status" value="1"/>
</dbReference>